<evidence type="ECO:0000313" key="9">
    <source>
        <dbReference type="EMBL" id="OBU63421.1"/>
    </source>
</evidence>
<keyword evidence="3" id="KW-0479">Metal-binding</keyword>
<feature type="domain" description="4Fe-4S ferredoxin-type" evidence="8">
    <location>
        <begin position="251"/>
        <end position="280"/>
    </location>
</feature>
<dbReference type="InterPro" id="IPR017900">
    <property type="entry name" value="4Fe4S_Fe_S_CS"/>
</dbReference>
<organism evidence="9 10">
    <name type="scientific">Stenotrophomonas maltophilia</name>
    <name type="common">Pseudomonas maltophilia</name>
    <name type="synonym">Xanthomonas maltophilia</name>
    <dbReference type="NCBI Taxonomy" id="40324"/>
    <lineage>
        <taxon>Bacteria</taxon>
        <taxon>Pseudomonadati</taxon>
        <taxon>Pseudomonadota</taxon>
        <taxon>Gammaproteobacteria</taxon>
        <taxon>Lysobacterales</taxon>
        <taxon>Lysobacteraceae</taxon>
        <taxon>Stenotrophomonas</taxon>
        <taxon>Stenotrophomonas maltophilia group</taxon>
    </lineage>
</organism>
<evidence type="ECO:0000256" key="7">
    <source>
        <dbReference type="SAM" id="Phobius"/>
    </source>
</evidence>
<dbReference type="Pfam" id="PF12801">
    <property type="entry name" value="Fer4_5"/>
    <property type="match status" value="1"/>
</dbReference>
<dbReference type="Pfam" id="PF13746">
    <property type="entry name" value="Fer4_18"/>
    <property type="match status" value="2"/>
</dbReference>
<evidence type="ECO:0000256" key="2">
    <source>
        <dbReference type="ARBA" id="ARBA00022485"/>
    </source>
</evidence>
<evidence type="ECO:0000256" key="4">
    <source>
        <dbReference type="ARBA" id="ARBA00022982"/>
    </source>
</evidence>
<sequence length="348" mass="38107">MNAPRPPSPPWRWRGALRLGVLVGFLGLPWLRWDGRQALLLDLDARRFDLFGWTLWPDDVGLLLGLLLALAMALALLTHLAGRIWCGHACPQTVWSYAFSLIDSFLAQRLPRALARPATQAAWLLLSLWTGITFVGLFSPITGLVTASVQGGWSGWETFWVLFYTAATWGNAGFLREQVCRSLCPFARAQPLLVDPQTPRMLYDARRGEPRGPRPAGLGGVIGRGRGLLDPTSAQDYVFRAAHPWLAGPMPTFSADRLGDCTDCAACLHACPMQLDIRQGPQADCLACGACLDACEQQQSRAGFGPGLIRYCSPQTMAGQPRRGWRPRTVVLASLLLVLLSAGAWHLL</sequence>
<evidence type="ECO:0000313" key="10">
    <source>
        <dbReference type="Proteomes" id="UP000092125"/>
    </source>
</evidence>
<dbReference type="PROSITE" id="PS00198">
    <property type="entry name" value="4FE4S_FER_1"/>
    <property type="match status" value="1"/>
</dbReference>
<feature type="transmembrane region" description="Helical" evidence="7">
    <location>
        <begin position="60"/>
        <end position="78"/>
    </location>
</feature>
<feature type="transmembrane region" description="Helical" evidence="7">
    <location>
        <begin position="158"/>
        <end position="175"/>
    </location>
</feature>
<evidence type="ECO:0000256" key="1">
    <source>
        <dbReference type="ARBA" id="ARBA00022448"/>
    </source>
</evidence>
<dbReference type="GO" id="GO:0046872">
    <property type="term" value="F:metal ion binding"/>
    <property type="evidence" value="ECO:0007669"/>
    <property type="project" value="UniProtKB-KW"/>
</dbReference>
<keyword evidence="6" id="KW-0411">Iron-sulfur</keyword>
<dbReference type="PANTHER" id="PTHR30176">
    <property type="entry name" value="FERREDOXIN-TYPE PROTEIN NAPH"/>
    <property type="match status" value="1"/>
</dbReference>
<keyword evidence="7" id="KW-0472">Membrane</keyword>
<dbReference type="InterPro" id="IPR051684">
    <property type="entry name" value="Electron_Trans/Redox"/>
</dbReference>
<dbReference type="PROSITE" id="PS51379">
    <property type="entry name" value="4FE4S_FER_2"/>
    <property type="match status" value="1"/>
</dbReference>
<evidence type="ECO:0000259" key="8">
    <source>
        <dbReference type="PROSITE" id="PS51379"/>
    </source>
</evidence>
<feature type="transmembrane region" description="Helical" evidence="7">
    <location>
        <begin position="15"/>
        <end position="33"/>
    </location>
</feature>
<dbReference type="Proteomes" id="UP000092125">
    <property type="component" value="Unassembled WGS sequence"/>
</dbReference>
<comment type="caution">
    <text evidence="9">The sequence shown here is derived from an EMBL/GenBank/DDBJ whole genome shotgun (WGS) entry which is preliminary data.</text>
</comment>
<dbReference type="PANTHER" id="PTHR30176:SF3">
    <property type="entry name" value="FERREDOXIN-TYPE PROTEIN NAPH"/>
    <property type="match status" value="1"/>
</dbReference>
<keyword evidence="5" id="KW-0408">Iron</keyword>
<gene>
    <name evidence="9" type="ORF">A9K56_01590</name>
</gene>
<keyword evidence="7" id="KW-1133">Transmembrane helix</keyword>
<keyword evidence="4" id="KW-0249">Electron transport</keyword>
<dbReference type="EMBL" id="LYVI01000001">
    <property type="protein sequence ID" value="OBU63421.1"/>
    <property type="molecule type" value="Genomic_DNA"/>
</dbReference>
<accession>A0AAP7GUZ0</accession>
<protein>
    <recommendedName>
        <fullName evidence="8">4Fe-4S ferredoxin-type domain-containing protein</fullName>
    </recommendedName>
</protein>
<feature type="transmembrane region" description="Helical" evidence="7">
    <location>
        <begin position="122"/>
        <end position="146"/>
    </location>
</feature>
<dbReference type="RefSeq" id="WP_065181244.1">
    <property type="nucleotide sequence ID" value="NZ_LYVI01000001.1"/>
</dbReference>
<dbReference type="GO" id="GO:0051539">
    <property type="term" value="F:4 iron, 4 sulfur cluster binding"/>
    <property type="evidence" value="ECO:0007669"/>
    <property type="project" value="UniProtKB-KW"/>
</dbReference>
<evidence type="ECO:0000256" key="3">
    <source>
        <dbReference type="ARBA" id="ARBA00022723"/>
    </source>
</evidence>
<dbReference type="InterPro" id="IPR017896">
    <property type="entry name" value="4Fe4S_Fe-S-bd"/>
</dbReference>
<name>A0AAP7GUZ0_STEMA</name>
<dbReference type="GO" id="GO:0005886">
    <property type="term" value="C:plasma membrane"/>
    <property type="evidence" value="ECO:0007669"/>
    <property type="project" value="TreeGrafter"/>
</dbReference>
<dbReference type="SUPFAM" id="SSF54862">
    <property type="entry name" value="4Fe-4S ferredoxins"/>
    <property type="match status" value="1"/>
</dbReference>
<evidence type="ECO:0000256" key="6">
    <source>
        <dbReference type="ARBA" id="ARBA00023014"/>
    </source>
</evidence>
<dbReference type="AlphaFoldDB" id="A0AAP7GUZ0"/>
<proteinExistence type="predicted"/>
<reference evidence="9 10" key="1">
    <citation type="submission" date="2016-05" db="EMBL/GenBank/DDBJ databases">
        <title>Draft Genome Sequences of Stenotrophomonas maltophilia Strains Sm32COP, Sm41DVV, Sm46PAILV, SmF3, SmF22, SmSOFb1 and SmCVFa1, Isolated from Different Manures, in France.</title>
        <authorList>
            <person name="Nazaret S."/>
            <person name="Bodilis J."/>
        </authorList>
    </citation>
    <scope>NUCLEOTIDE SEQUENCE [LARGE SCALE GENOMIC DNA]</scope>
    <source>
        <strain evidence="9 10">Sm41DVV</strain>
    </source>
</reference>
<keyword evidence="7" id="KW-0812">Transmembrane</keyword>
<evidence type="ECO:0000256" key="5">
    <source>
        <dbReference type="ARBA" id="ARBA00023004"/>
    </source>
</evidence>
<feature type="transmembrane region" description="Helical" evidence="7">
    <location>
        <begin position="330"/>
        <end position="347"/>
    </location>
</feature>
<keyword evidence="1" id="KW-0813">Transport</keyword>
<keyword evidence="2" id="KW-0004">4Fe-4S</keyword>